<dbReference type="PANTHER" id="PTHR31917">
    <property type="entry name" value="AGENET DOMAIN-CONTAINING PROTEIN-RELATED"/>
    <property type="match status" value="1"/>
</dbReference>
<reference evidence="2" key="1">
    <citation type="submission" date="2023-10" db="EMBL/GenBank/DDBJ databases">
        <title>Chromosome-level genome of the transformable northern wattle, Acacia crassicarpa.</title>
        <authorList>
            <person name="Massaro I."/>
            <person name="Sinha N.R."/>
            <person name="Poethig S."/>
            <person name="Leichty A.R."/>
        </authorList>
    </citation>
    <scope>NUCLEOTIDE SEQUENCE</scope>
    <source>
        <strain evidence="2">Acra3RX</strain>
        <tissue evidence="2">Leaf</tissue>
    </source>
</reference>
<dbReference type="InterPro" id="IPR014002">
    <property type="entry name" value="Agenet_dom_plant"/>
</dbReference>
<protein>
    <recommendedName>
        <fullName evidence="1">Agenet domain-containing protein</fullName>
    </recommendedName>
</protein>
<dbReference type="InterPro" id="IPR008395">
    <property type="entry name" value="Agenet-like_dom"/>
</dbReference>
<dbReference type="PANTHER" id="PTHR31917:SF148">
    <property type="entry name" value="DUF724 DOMAIN-CONTAINING PROTEIN 2"/>
    <property type="match status" value="1"/>
</dbReference>
<sequence length="146" mass="16905">MRPPVKKTIFLRDQGVEVSVKEDGFHGSYFEAKVVSQLDNGFYVVKYETLLDDYNESQFLTETVYPKELRPLPPVISVRRFSVNQKVDAFDNDGWWLGVITGKDGPGRYLVYFASTDQEIAYPVSQIRVHQDWINGKWVRPKKVQS</sequence>
<dbReference type="CDD" id="cd20406">
    <property type="entry name" value="Tudor_Agenet_AtDUF_rpt2_4"/>
    <property type="match status" value="1"/>
</dbReference>
<evidence type="ECO:0000313" key="2">
    <source>
        <dbReference type="EMBL" id="KAK4255597.1"/>
    </source>
</evidence>
<dbReference type="Gene3D" id="2.30.30.140">
    <property type="match status" value="1"/>
</dbReference>
<dbReference type="EMBL" id="JAWXYG010000013">
    <property type="protein sequence ID" value="KAK4255597.1"/>
    <property type="molecule type" value="Genomic_DNA"/>
</dbReference>
<dbReference type="SMART" id="SM00743">
    <property type="entry name" value="Agenet"/>
    <property type="match status" value="2"/>
</dbReference>
<proteinExistence type="predicted"/>
<dbReference type="Proteomes" id="UP001293593">
    <property type="component" value="Unassembled WGS sequence"/>
</dbReference>
<accession>A0AAE1IQS3</accession>
<name>A0AAE1IQS3_9FABA</name>
<dbReference type="AlphaFoldDB" id="A0AAE1IQS3"/>
<keyword evidence="3" id="KW-1185">Reference proteome</keyword>
<dbReference type="Pfam" id="PF05641">
    <property type="entry name" value="Agenet"/>
    <property type="match status" value="2"/>
</dbReference>
<comment type="caution">
    <text evidence="2">The sequence shown here is derived from an EMBL/GenBank/DDBJ whole genome shotgun (WGS) entry which is preliminary data.</text>
</comment>
<gene>
    <name evidence="2" type="ORF">QN277_008577</name>
</gene>
<organism evidence="2 3">
    <name type="scientific">Acacia crassicarpa</name>
    <name type="common">northern wattle</name>
    <dbReference type="NCBI Taxonomy" id="499986"/>
    <lineage>
        <taxon>Eukaryota</taxon>
        <taxon>Viridiplantae</taxon>
        <taxon>Streptophyta</taxon>
        <taxon>Embryophyta</taxon>
        <taxon>Tracheophyta</taxon>
        <taxon>Spermatophyta</taxon>
        <taxon>Magnoliopsida</taxon>
        <taxon>eudicotyledons</taxon>
        <taxon>Gunneridae</taxon>
        <taxon>Pentapetalae</taxon>
        <taxon>rosids</taxon>
        <taxon>fabids</taxon>
        <taxon>Fabales</taxon>
        <taxon>Fabaceae</taxon>
        <taxon>Caesalpinioideae</taxon>
        <taxon>mimosoid clade</taxon>
        <taxon>Acacieae</taxon>
        <taxon>Acacia</taxon>
    </lineage>
</organism>
<feature type="domain" description="Agenet" evidence="1">
    <location>
        <begin position="8"/>
        <end position="77"/>
    </location>
</feature>
<evidence type="ECO:0000313" key="3">
    <source>
        <dbReference type="Proteomes" id="UP001293593"/>
    </source>
</evidence>
<evidence type="ECO:0000259" key="1">
    <source>
        <dbReference type="SMART" id="SM00743"/>
    </source>
</evidence>
<feature type="domain" description="Agenet" evidence="1">
    <location>
        <begin position="79"/>
        <end position="135"/>
    </location>
</feature>
<dbReference type="CDD" id="cd20405">
    <property type="entry name" value="Tudor_Agenet_AtDUF_rpt1_3"/>
    <property type="match status" value="1"/>
</dbReference>